<evidence type="ECO:0000313" key="3">
    <source>
        <dbReference type="EMBL" id="SDK40877.1"/>
    </source>
</evidence>
<dbReference type="OrthoDB" id="2969309at2"/>
<feature type="region of interest" description="Disordered" evidence="1">
    <location>
        <begin position="111"/>
        <end position="134"/>
    </location>
</feature>
<organism evidence="3 4">
    <name type="scientific">Sediminibacillus albus</name>
    <dbReference type="NCBI Taxonomy" id="407036"/>
    <lineage>
        <taxon>Bacteria</taxon>
        <taxon>Bacillati</taxon>
        <taxon>Bacillota</taxon>
        <taxon>Bacilli</taxon>
        <taxon>Bacillales</taxon>
        <taxon>Bacillaceae</taxon>
        <taxon>Sediminibacillus</taxon>
    </lineage>
</organism>
<name>A0A1G9BN42_9BACI</name>
<keyword evidence="2" id="KW-1133">Transmembrane helix</keyword>
<gene>
    <name evidence="3" type="ORF">SAMN05216243_3036</name>
</gene>
<accession>A0A1G9BN42</accession>
<protein>
    <recommendedName>
        <fullName evidence="5">SPOR domain-containing protein</fullName>
    </recommendedName>
</protein>
<evidence type="ECO:0000256" key="1">
    <source>
        <dbReference type="SAM" id="MobiDB-lite"/>
    </source>
</evidence>
<feature type="compositionally biased region" description="Basic and acidic residues" evidence="1">
    <location>
        <begin position="1"/>
        <end position="27"/>
    </location>
</feature>
<keyword evidence="4" id="KW-1185">Reference proteome</keyword>
<dbReference type="STRING" id="407036.SAMN05216243_3036"/>
<dbReference type="AlphaFoldDB" id="A0A1G9BN42"/>
<dbReference type="InterPro" id="IPR036680">
    <property type="entry name" value="SPOR-like_sf"/>
</dbReference>
<keyword evidence="2" id="KW-0812">Transmembrane</keyword>
<reference evidence="3 4" key="1">
    <citation type="submission" date="2016-10" db="EMBL/GenBank/DDBJ databases">
        <authorList>
            <person name="de Groot N.N."/>
        </authorList>
    </citation>
    <scope>NUCLEOTIDE SEQUENCE [LARGE SCALE GENOMIC DNA]</scope>
    <source>
        <strain evidence="3 4">CGMCC 1.6502</strain>
    </source>
</reference>
<dbReference type="Gene3D" id="3.30.70.1070">
    <property type="entry name" value="Sporulation related repeat"/>
    <property type="match status" value="1"/>
</dbReference>
<proteinExistence type="predicted"/>
<evidence type="ECO:0008006" key="5">
    <source>
        <dbReference type="Google" id="ProtNLM"/>
    </source>
</evidence>
<dbReference type="Proteomes" id="UP000198694">
    <property type="component" value="Unassembled WGS sequence"/>
</dbReference>
<keyword evidence="2" id="KW-0472">Membrane</keyword>
<feature type="region of interest" description="Disordered" evidence="1">
    <location>
        <begin position="1"/>
        <end position="31"/>
    </location>
</feature>
<feature type="compositionally biased region" description="Polar residues" evidence="1">
    <location>
        <begin position="111"/>
        <end position="121"/>
    </location>
</feature>
<dbReference type="RefSeq" id="WP_093215930.1">
    <property type="nucleotide sequence ID" value="NZ_FNFL01000006.1"/>
</dbReference>
<evidence type="ECO:0000256" key="2">
    <source>
        <dbReference type="SAM" id="Phobius"/>
    </source>
</evidence>
<sequence length="306" mass="33811">MEKHKSITIRMKDKKDSATSRKAEHPPVHTTTYKQQAAALEKEVEHKGFSVLEQEDGWKAEEWSPGGSKRRKAVPRIYKVFVFAAIAALMIGLALGFIMLRMFAGMDENGNDSTANGNNQPVDAPTADGADEQPKQADFSVEGMNAYVVQGGVFSSQAKAEEWQKNFSDSGLPSVVWEHEGQFYLFAGLGDTEAGAKKTAELIAGKQLDTYVKAWQTEGQTKDLSDEEANWLQGFQALWDSSVSSQGDLAKDQWKEWLDAYPDGSQEMLTELHGQAGELLDNIGDMKPIDVQVQLLKMWKTVSGSK</sequence>
<feature type="transmembrane region" description="Helical" evidence="2">
    <location>
        <begin position="80"/>
        <end position="104"/>
    </location>
</feature>
<dbReference type="EMBL" id="FNFL01000006">
    <property type="protein sequence ID" value="SDK40877.1"/>
    <property type="molecule type" value="Genomic_DNA"/>
</dbReference>
<evidence type="ECO:0000313" key="4">
    <source>
        <dbReference type="Proteomes" id="UP000198694"/>
    </source>
</evidence>
<dbReference type="GO" id="GO:0042834">
    <property type="term" value="F:peptidoglycan binding"/>
    <property type="evidence" value="ECO:0007669"/>
    <property type="project" value="InterPro"/>
</dbReference>
<dbReference type="SUPFAM" id="SSF110997">
    <property type="entry name" value="Sporulation related repeat"/>
    <property type="match status" value="1"/>
</dbReference>